<dbReference type="AlphaFoldDB" id="A0A6G1DJ57"/>
<accession>A0A6G1DJ57</accession>
<name>A0A6G1DJ57_9ORYZ</name>
<protein>
    <recommendedName>
        <fullName evidence="1">H15 domain-containing protein</fullName>
    </recommendedName>
</protein>
<dbReference type="GO" id="GO:0000786">
    <property type="term" value="C:nucleosome"/>
    <property type="evidence" value="ECO:0007669"/>
    <property type="project" value="InterPro"/>
</dbReference>
<proteinExistence type="predicted"/>
<comment type="caution">
    <text evidence="2">The sequence shown here is derived from an EMBL/GenBank/DDBJ whole genome shotgun (WGS) entry which is preliminary data.</text>
</comment>
<sequence length="61" mass="6713">MIVEAIETLNNGIGSNNTAIEGYIEGKYGTKLSCKHSYLVLGHLPHEGQWKLTIISIIKKS</sequence>
<gene>
    <name evidence="2" type="ORF">E2562_013206</name>
</gene>
<reference evidence="2 3" key="1">
    <citation type="submission" date="2019-11" db="EMBL/GenBank/DDBJ databases">
        <title>Whole genome sequence of Oryza granulata.</title>
        <authorList>
            <person name="Li W."/>
        </authorList>
    </citation>
    <scope>NUCLEOTIDE SEQUENCE [LARGE SCALE GENOMIC DNA]</scope>
    <source>
        <strain evidence="3">cv. Menghai</strain>
        <tissue evidence="2">Leaf</tissue>
    </source>
</reference>
<feature type="domain" description="H15" evidence="1">
    <location>
        <begin position="1"/>
        <end position="61"/>
    </location>
</feature>
<dbReference type="Gene3D" id="1.10.10.10">
    <property type="entry name" value="Winged helix-like DNA-binding domain superfamily/Winged helix DNA-binding domain"/>
    <property type="match status" value="1"/>
</dbReference>
<evidence type="ECO:0000313" key="2">
    <source>
        <dbReference type="EMBL" id="KAF0912254.1"/>
    </source>
</evidence>
<dbReference type="GO" id="GO:0006334">
    <property type="term" value="P:nucleosome assembly"/>
    <property type="evidence" value="ECO:0007669"/>
    <property type="project" value="InterPro"/>
</dbReference>
<dbReference type="OrthoDB" id="1110759at2759"/>
<dbReference type="Pfam" id="PF00538">
    <property type="entry name" value="Linker_histone"/>
    <property type="match status" value="1"/>
</dbReference>
<dbReference type="EMBL" id="SPHZ02000006">
    <property type="protein sequence ID" value="KAF0912254.1"/>
    <property type="molecule type" value="Genomic_DNA"/>
</dbReference>
<dbReference type="InterPro" id="IPR036388">
    <property type="entry name" value="WH-like_DNA-bd_sf"/>
</dbReference>
<dbReference type="InterPro" id="IPR005818">
    <property type="entry name" value="Histone_H1/H5_H15"/>
</dbReference>
<evidence type="ECO:0000259" key="1">
    <source>
        <dbReference type="PROSITE" id="PS51504"/>
    </source>
</evidence>
<evidence type="ECO:0000313" key="3">
    <source>
        <dbReference type="Proteomes" id="UP000479710"/>
    </source>
</evidence>
<dbReference type="InterPro" id="IPR036390">
    <property type="entry name" value="WH_DNA-bd_sf"/>
</dbReference>
<keyword evidence="3" id="KW-1185">Reference proteome</keyword>
<dbReference type="PROSITE" id="PS51504">
    <property type="entry name" value="H15"/>
    <property type="match status" value="1"/>
</dbReference>
<dbReference type="GO" id="GO:0003677">
    <property type="term" value="F:DNA binding"/>
    <property type="evidence" value="ECO:0007669"/>
    <property type="project" value="InterPro"/>
</dbReference>
<dbReference type="SUPFAM" id="SSF46785">
    <property type="entry name" value="Winged helix' DNA-binding domain"/>
    <property type="match status" value="1"/>
</dbReference>
<organism evidence="2 3">
    <name type="scientific">Oryza meyeriana var. granulata</name>
    <dbReference type="NCBI Taxonomy" id="110450"/>
    <lineage>
        <taxon>Eukaryota</taxon>
        <taxon>Viridiplantae</taxon>
        <taxon>Streptophyta</taxon>
        <taxon>Embryophyta</taxon>
        <taxon>Tracheophyta</taxon>
        <taxon>Spermatophyta</taxon>
        <taxon>Magnoliopsida</taxon>
        <taxon>Liliopsida</taxon>
        <taxon>Poales</taxon>
        <taxon>Poaceae</taxon>
        <taxon>BOP clade</taxon>
        <taxon>Oryzoideae</taxon>
        <taxon>Oryzeae</taxon>
        <taxon>Oryzinae</taxon>
        <taxon>Oryza</taxon>
        <taxon>Oryza meyeriana</taxon>
    </lineage>
</organism>
<dbReference type="Proteomes" id="UP000479710">
    <property type="component" value="Unassembled WGS sequence"/>
</dbReference>